<feature type="domain" description="TRNA-binding" evidence="4">
    <location>
        <begin position="6"/>
        <end position="119"/>
    </location>
</feature>
<protein>
    <recommendedName>
        <fullName evidence="4">tRNA-binding domain-containing protein</fullName>
    </recommendedName>
</protein>
<evidence type="ECO:0000256" key="3">
    <source>
        <dbReference type="PROSITE-ProRule" id="PRU00209"/>
    </source>
</evidence>
<dbReference type="Pfam" id="PF01588">
    <property type="entry name" value="tRNA_bind"/>
    <property type="match status" value="1"/>
</dbReference>
<gene>
    <name evidence="5" type="ORF">A3G46_01260</name>
</gene>
<organism evidence="5 6">
    <name type="scientific">Candidatus Zambryskibacteria bacterium RIFCSPLOWO2_12_FULL_39_16</name>
    <dbReference type="NCBI Taxonomy" id="1802775"/>
    <lineage>
        <taxon>Bacteria</taxon>
        <taxon>Candidatus Zambryskiibacteriota</taxon>
    </lineage>
</organism>
<keyword evidence="1 3" id="KW-0820">tRNA-binding</keyword>
<comment type="caution">
    <text evidence="5">The sequence shown here is derived from an EMBL/GenBank/DDBJ whole genome shotgun (WGS) entry which is preliminary data.</text>
</comment>
<evidence type="ECO:0000256" key="2">
    <source>
        <dbReference type="ARBA" id="ARBA00022884"/>
    </source>
</evidence>
<dbReference type="PANTHER" id="PTHR11586:SF37">
    <property type="entry name" value="TRNA-BINDING DOMAIN-CONTAINING PROTEIN"/>
    <property type="match status" value="1"/>
</dbReference>
<dbReference type="InterPro" id="IPR002547">
    <property type="entry name" value="tRNA-bd_dom"/>
</dbReference>
<dbReference type="GO" id="GO:0000049">
    <property type="term" value="F:tRNA binding"/>
    <property type="evidence" value="ECO:0007669"/>
    <property type="project" value="UniProtKB-UniRule"/>
</dbReference>
<dbReference type="PANTHER" id="PTHR11586">
    <property type="entry name" value="TRNA-AMINOACYLATION COFACTOR ARC1 FAMILY MEMBER"/>
    <property type="match status" value="1"/>
</dbReference>
<evidence type="ECO:0000313" key="5">
    <source>
        <dbReference type="EMBL" id="OHB12235.1"/>
    </source>
</evidence>
<dbReference type="SUPFAM" id="SSF50249">
    <property type="entry name" value="Nucleic acid-binding proteins"/>
    <property type="match status" value="1"/>
</dbReference>
<proteinExistence type="predicted"/>
<reference evidence="5 6" key="1">
    <citation type="journal article" date="2016" name="Nat. Commun.">
        <title>Thousands of microbial genomes shed light on interconnected biogeochemical processes in an aquifer system.</title>
        <authorList>
            <person name="Anantharaman K."/>
            <person name="Brown C.T."/>
            <person name="Hug L.A."/>
            <person name="Sharon I."/>
            <person name="Castelle C.J."/>
            <person name="Probst A.J."/>
            <person name="Thomas B.C."/>
            <person name="Singh A."/>
            <person name="Wilkins M.J."/>
            <person name="Karaoz U."/>
            <person name="Brodie E.L."/>
            <person name="Williams K.H."/>
            <person name="Hubbard S.S."/>
            <person name="Banfield J.F."/>
        </authorList>
    </citation>
    <scope>NUCLEOTIDE SEQUENCE [LARGE SCALE GENOMIC DNA]</scope>
</reference>
<dbReference type="InterPro" id="IPR051270">
    <property type="entry name" value="Tyrosine-tRNA_ligase_regulator"/>
</dbReference>
<sequence>MITIDDFKKVEIRAGKIVSAEPIEGSEKLLKLSVDFGEEDIRQVISGIAKFVSVKELVGVICTFVTNLEPRKIMGLESQAMIMAFSGDMSPVSADEVQAGQFFSLLKVSENVPPGSIVR</sequence>
<keyword evidence="2 3" id="KW-0694">RNA-binding</keyword>
<dbReference type="InterPro" id="IPR012340">
    <property type="entry name" value="NA-bd_OB-fold"/>
</dbReference>
<dbReference type="Gene3D" id="2.40.50.140">
    <property type="entry name" value="Nucleic acid-binding proteins"/>
    <property type="match status" value="1"/>
</dbReference>
<name>A0A1G2US50_9BACT</name>
<accession>A0A1G2US50</accession>
<dbReference type="Proteomes" id="UP000177276">
    <property type="component" value="Unassembled WGS sequence"/>
</dbReference>
<evidence type="ECO:0000259" key="4">
    <source>
        <dbReference type="PROSITE" id="PS50886"/>
    </source>
</evidence>
<evidence type="ECO:0000313" key="6">
    <source>
        <dbReference type="Proteomes" id="UP000177276"/>
    </source>
</evidence>
<dbReference type="EMBL" id="MHWS01000013">
    <property type="protein sequence ID" value="OHB12235.1"/>
    <property type="molecule type" value="Genomic_DNA"/>
</dbReference>
<dbReference type="AlphaFoldDB" id="A0A1G2US50"/>
<evidence type="ECO:0000256" key="1">
    <source>
        <dbReference type="ARBA" id="ARBA00022555"/>
    </source>
</evidence>
<dbReference type="PROSITE" id="PS50886">
    <property type="entry name" value="TRBD"/>
    <property type="match status" value="1"/>
</dbReference>